<keyword evidence="2" id="KW-1185">Reference proteome</keyword>
<reference evidence="1" key="1">
    <citation type="submission" date="2022-06" db="EMBL/GenBank/DDBJ databases">
        <authorList>
            <person name="Legras J.-L."/>
            <person name="Devillers H."/>
            <person name="Grondin C."/>
        </authorList>
    </citation>
    <scope>NUCLEOTIDE SEQUENCE</scope>
    <source>
        <strain evidence="1">CLIB 1444</strain>
    </source>
</reference>
<keyword evidence="1" id="KW-0689">Ribosomal protein</keyword>
<organism evidence="1 2">
    <name type="scientific">[Candida] jaroonii</name>
    <dbReference type="NCBI Taxonomy" id="467808"/>
    <lineage>
        <taxon>Eukaryota</taxon>
        <taxon>Fungi</taxon>
        <taxon>Dikarya</taxon>
        <taxon>Ascomycota</taxon>
        <taxon>Saccharomycotina</taxon>
        <taxon>Pichiomycetes</taxon>
        <taxon>Debaryomycetaceae</taxon>
        <taxon>Yamadazyma</taxon>
    </lineage>
</organism>
<evidence type="ECO:0000313" key="1">
    <source>
        <dbReference type="EMBL" id="CAH6718499.1"/>
    </source>
</evidence>
<dbReference type="EMBL" id="CALSDN010000001">
    <property type="protein sequence ID" value="CAH6718499.1"/>
    <property type="molecule type" value="Genomic_DNA"/>
</dbReference>
<sequence length="166" mass="19581">MFMRGLRSNGLITRSNFITTQFFSTSRIIFNDKKSTDQLLDLFTTPNNKDNEIEKNLFGFLNQKDRSSNIESKVMHPRDVAKRIKITGPLAGRTINVTNNNVGASLKMLNSVIMSNKIRYLQRIQSRYIRPAKYRKQLKREWWRRKFSEEFKKLLAKVNDAKRKGY</sequence>
<proteinExistence type="predicted"/>
<accession>A0ACA9Y0N5</accession>
<gene>
    <name evidence="1" type="ORF">CLIB1444_01S08108</name>
</gene>
<evidence type="ECO:0000313" key="2">
    <source>
        <dbReference type="Proteomes" id="UP001152531"/>
    </source>
</evidence>
<keyword evidence="1" id="KW-0687">Ribonucleoprotein</keyword>
<name>A0ACA9Y0N5_9ASCO</name>
<dbReference type="Proteomes" id="UP001152531">
    <property type="component" value="Unassembled WGS sequence"/>
</dbReference>
<protein>
    <submittedName>
        <fullName evidence="1">37S ribosomal protein Mrp21p, mitochondrial</fullName>
    </submittedName>
</protein>
<comment type="caution">
    <text evidence="1">The sequence shown here is derived from an EMBL/GenBank/DDBJ whole genome shotgun (WGS) entry which is preliminary data.</text>
</comment>